<dbReference type="Proteomes" id="UP000094526">
    <property type="component" value="Unassembled WGS sequence"/>
</dbReference>
<dbReference type="GO" id="GO:0005634">
    <property type="term" value="C:nucleus"/>
    <property type="evidence" value="ECO:0007669"/>
    <property type="project" value="TreeGrafter"/>
</dbReference>
<feature type="compositionally biased region" description="Basic and acidic residues" evidence="1">
    <location>
        <begin position="312"/>
        <end position="321"/>
    </location>
</feature>
<evidence type="ECO:0000259" key="2">
    <source>
        <dbReference type="SMART" id="SM01373"/>
    </source>
</evidence>
<feature type="compositionally biased region" description="Low complexity" evidence="1">
    <location>
        <begin position="37"/>
        <end position="50"/>
    </location>
</feature>
<keyword evidence="4" id="KW-1185">Reference proteome</keyword>
<feature type="region of interest" description="Disordered" evidence="1">
    <location>
        <begin position="1"/>
        <end position="80"/>
    </location>
</feature>
<dbReference type="EMBL" id="LGRB01000008">
    <property type="protein sequence ID" value="OCT53739.1"/>
    <property type="molecule type" value="Genomic_DNA"/>
</dbReference>
<dbReference type="InterPro" id="IPR041899">
    <property type="entry name" value="MAGE_WH2"/>
</dbReference>
<accession>A0A1C1CYW8</accession>
<feature type="region of interest" description="Disordered" evidence="1">
    <location>
        <begin position="356"/>
        <end position="431"/>
    </location>
</feature>
<feature type="compositionally biased region" description="Gly residues" evidence="1">
    <location>
        <begin position="70"/>
        <end position="79"/>
    </location>
</feature>
<dbReference type="InterPro" id="IPR041898">
    <property type="entry name" value="MAGE_WH1"/>
</dbReference>
<feature type="compositionally biased region" description="Basic and acidic residues" evidence="1">
    <location>
        <begin position="7"/>
        <end position="20"/>
    </location>
</feature>
<dbReference type="OrthoDB" id="205198at2759"/>
<feature type="domain" description="MAGE" evidence="2">
    <location>
        <begin position="90"/>
        <end position="294"/>
    </location>
</feature>
<organism evidence="3 4">
    <name type="scientific">Cladophialophora carrionii</name>
    <dbReference type="NCBI Taxonomy" id="86049"/>
    <lineage>
        <taxon>Eukaryota</taxon>
        <taxon>Fungi</taxon>
        <taxon>Dikarya</taxon>
        <taxon>Ascomycota</taxon>
        <taxon>Pezizomycotina</taxon>
        <taxon>Eurotiomycetes</taxon>
        <taxon>Chaetothyriomycetidae</taxon>
        <taxon>Chaetothyriales</taxon>
        <taxon>Herpotrichiellaceae</taxon>
        <taxon>Cladophialophora</taxon>
    </lineage>
</organism>
<dbReference type="VEuPathDB" id="FungiDB:G647_00674"/>
<evidence type="ECO:0000256" key="1">
    <source>
        <dbReference type="SAM" id="MobiDB-lite"/>
    </source>
</evidence>
<evidence type="ECO:0000313" key="3">
    <source>
        <dbReference type="EMBL" id="OCT53739.1"/>
    </source>
</evidence>
<dbReference type="eggNOG" id="KOG4562">
    <property type="taxonomic scope" value="Eukaryota"/>
</dbReference>
<dbReference type="GO" id="GO:0006281">
    <property type="term" value="P:DNA repair"/>
    <property type="evidence" value="ECO:0007669"/>
    <property type="project" value="TreeGrafter"/>
</dbReference>
<feature type="region of interest" description="Disordered" evidence="1">
    <location>
        <begin position="312"/>
        <end position="341"/>
    </location>
</feature>
<feature type="compositionally biased region" description="Acidic residues" evidence="1">
    <location>
        <begin position="370"/>
        <end position="388"/>
    </location>
</feature>
<dbReference type="InterPro" id="IPR037445">
    <property type="entry name" value="MAGE"/>
</dbReference>
<dbReference type="SMART" id="SM01373">
    <property type="entry name" value="MAGE"/>
    <property type="match status" value="1"/>
</dbReference>
<dbReference type="PANTHER" id="PTHR11736:SF14">
    <property type="entry name" value="NSE3 HOMOLOG, SMC5-SMC6 COMPLEX COMPONENT"/>
    <property type="match status" value="1"/>
</dbReference>
<dbReference type="STRING" id="86049.A0A1C1CYW8"/>
<feature type="compositionally biased region" description="Low complexity" evidence="1">
    <location>
        <begin position="57"/>
        <end position="69"/>
    </location>
</feature>
<dbReference type="Gene3D" id="1.10.10.1210">
    <property type="entry name" value="MAGE homology domain, winged helix WH2 motif"/>
    <property type="match status" value="1"/>
</dbReference>
<sequence length="431" mass="48141">MPRQLKRRSDAISRNQHDSADPEDEPPQRAQRRQRQRSSSSEQPQRPQQQTHRREQSSSPEDSDGPSSPGRGGEGGGRGHSAENVLIKKLVRLALATEYSRTPLRRSDISAKILKDANTNTGGSRASFQKVFEGAQKVLQDTFGMQMIELPGREKTSLKERRTQATQTKVSSSASSKSWVLVSTLPPELKTNPLLMQPSLAPNVETEANYTALYTFILSLIFLNASSITDQKLERYLKRVNAETYTPMGSKEKLLQRMMKEGYIDKRRDTSSGEEVIEWVPGPRGKVEVGVQGVMGLVRTVYGHGAVELSRDTTVTRRDGTREDEEGEDEEEPGRLVKIEEEELNAKLSRSLGIKINAHGRDETGKDQHDDGDDDNEEEEQQEEEQDDNQPGPSRRAAHRTRPPNNVGRNQGPGRGGGRRNARHDDEDDSG</sequence>
<evidence type="ECO:0000313" key="4">
    <source>
        <dbReference type="Proteomes" id="UP000094526"/>
    </source>
</evidence>
<feature type="compositionally biased region" description="Acidic residues" evidence="1">
    <location>
        <begin position="322"/>
        <end position="332"/>
    </location>
</feature>
<dbReference type="InterPro" id="IPR002190">
    <property type="entry name" value="MHD_dom"/>
</dbReference>
<protein>
    <recommendedName>
        <fullName evidence="2">MAGE domain-containing protein</fullName>
    </recommendedName>
</protein>
<reference evidence="4" key="1">
    <citation type="submission" date="2015-07" db="EMBL/GenBank/DDBJ databases">
        <authorList>
            <person name="Teixeira M.M."/>
            <person name="Souza R.C."/>
            <person name="Almeida L.G."/>
            <person name="Vicente V.A."/>
            <person name="de Hoog S."/>
            <person name="Bocca A.L."/>
            <person name="de Almeida S.R."/>
            <person name="Vasconcelos A.T."/>
            <person name="Felipe M.S."/>
        </authorList>
    </citation>
    <scope>NUCLEOTIDE SEQUENCE [LARGE SCALE GENOMIC DNA]</scope>
    <source>
        <strain evidence="4">KSF</strain>
    </source>
</reference>
<dbReference type="Gene3D" id="1.10.10.1200">
    <property type="entry name" value="MAGE homology domain, winged helix WH1 motif"/>
    <property type="match status" value="1"/>
</dbReference>
<comment type="caution">
    <text evidence="3">The sequence shown here is derived from an EMBL/GenBank/DDBJ whole genome shotgun (WGS) entry which is preliminary data.</text>
</comment>
<dbReference type="PANTHER" id="PTHR11736">
    <property type="entry name" value="MELANOMA-ASSOCIATED ANTIGEN MAGE ANTIGEN"/>
    <property type="match status" value="1"/>
</dbReference>
<gene>
    <name evidence="3" type="ORF">CLCR_10268</name>
</gene>
<dbReference type="AlphaFoldDB" id="A0A1C1CYW8"/>
<feature type="compositionally biased region" description="Basic and acidic residues" evidence="1">
    <location>
        <begin position="359"/>
        <end position="369"/>
    </location>
</feature>
<proteinExistence type="predicted"/>
<dbReference type="VEuPathDB" id="FungiDB:CLCR_10268"/>
<name>A0A1C1CYW8_9EURO</name>
<dbReference type="Pfam" id="PF01454">
    <property type="entry name" value="MAGE"/>
    <property type="match status" value="1"/>
</dbReference>